<keyword evidence="17" id="KW-1185">Reference proteome</keyword>
<evidence type="ECO:0000256" key="14">
    <source>
        <dbReference type="SAM" id="Phobius"/>
    </source>
</evidence>
<name>A0AAN9U0E8_9HEMI</name>
<feature type="transmembrane region" description="Helical" evidence="14">
    <location>
        <begin position="672"/>
        <end position="692"/>
    </location>
</feature>
<evidence type="ECO:0000256" key="9">
    <source>
        <dbReference type="ARBA" id="ARBA00023136"/>
    </source>
</evidence>
<evidence type="ECO:0000256" key="10">
    <source>
        <dbReference type="ARBA" id="ARBA00023180"/>
    </source>
</evidence>
<dbReference type="InterPro" id="IPR036770">
    <property type="entry name" value="Ankyrin_rpt-contain_sf"/>
</dbReference>
<dbReference type="Pfam" id="PF12796">
    <property type="entry name" value="Ank_2"/>
    <property type="match status" value="2"/>
</dbReference>
<feature type="transmembrane region" description="Helical" evidence="14">
    <location>
        <begin position="759"/>
        <end position="788"/>
    </location>
</feature>
<comment type="caution">
    <text evidence="16">The sequence shown here is derived from an EMBL/GenBank/DDBJ whole genome shotgun (WGS) entry which is preliminary data.</text>
</comment>
<dbReference type="PRINTS" id="PR01415">
    <property type="entry name" value="ANKYRIN"/>
</dbReference>
<feature type="repeat" description="ANK" evidence="12">
    <location>
        <begin position="377"/>
        <end position="409"/>
    </location>
</feature>
<organism evidence="16 17">
    <name type="scientific">Parthenolecanium corni</name>
    <dbReference type="NCBI Taxonomy" id="536013"/>
    <lineage>
        <taxon>Eukaryota</taxon>
        <taxon>Metazoa</taxon>
        <taxon>Ecdysozoa</taxon>
        <taxon>Arthropoda</taxon>
        <taxon>Hexapoda</taxon>
        <taxon>Insecta</taxon>
        <taxon>Pterygota</taxon>
        <taxon>Neoptera</taxon>
        <taxon>Paraneoptera</taxon>
        <taxon>Hemiptera</taxon>
        <taxon>Sternorrhyncha</taxon>
        <taxon>Coccoidea</taxon>
        <taxon>Coccidae</taxon>
        <taxon>Parthenolecanium</taxon>
    </lineage>
</organism>
<dbReference type="GO" id="GO:0005216">
    <property type="term" value="F:monoatomic ion channel activity"/>
    <property type="evidence" value="ECO:0007669"/>
    <property type="project" value="InterPro"/>
</dbReference>
<dbReference type="GO" id="GO:0034703">
    <property type="term" value="C:cation channel complex"/>
    <property type="evidence" value="ECO:0007669"/>
    <property type="project" value="UniProtKB-ARBA"/>
</dbReference>
<feature type="repeat" description="ANK" evidence="12">
    <location>
        <begin position="309"/>
        <end position="341"/>
    </location>
</feature>
<dbReference type="PROSITE" id="PS50088">
    <property type="entry name" value="ANK_REPEAT"/>
    <property type="match status" value="6"/>
</dbReference>
<evidence type="ECO:0000256" key="2">
    <source>
        <dbReference type="ARBA" id="ARBA00022448"/>
    </source>
</evidence>
<sequence>MSLIDSCDNSMCTSPNPMPQIRHLCMKHRHSIKSRLSSFRDKHAKSGRQTQNVSLECLTSDQPIDEAQLTVPELRKNVHFALRELMRLMRSRSGSYLNLETDDIDNAALSNQYECNCAFLWAAYTCRTDLMQWLHEKNSANPSFAHPQANFNALHLAALSGSVDAVQWLLRQHCPILYTSSGLSPLHFAAYGKSAQVCRRLIEHGCTVDSTVLHAAAYGGDLECAALFLGLTSLPNAYDEYGKTALHIAVDLGNHPVVELLLDDPRIDVNCVEQQRQYTALHLAAENGYADCMQALLRKGAHVNDTTDRGHTALHLCCKQAFVDCVQLLLAHGVDVNAQDGEKRTALHAAVSKSPWSLNIVRLLVEREANVNLADEFGYTCLHVAALNELDECVDYLILQGANVAARTKGNILALNIINRKTPITVKTISRRLDLAMSYKEQNLKLKFRDILRNSHVGETGFLHAVQKEGQSHILEHPLCQAFLHLKWQKVRAYIIIRVILSIITALLLSFYVLVCIRKGCDDAIAFQRAKDQYNLTETNCTASNTSSEDGASGSKKCYSCAGYPSVLCDNRLGYSDEYNDCRQYPLGHQVLSYPGVINWIRYFIFVVVGLNSIRLFFSLAAYRTFTKYFKKYLNILELVVTLSVLAMAIDVEQDDKFDLILPVGAGSVLCTWTYLMITIAQLPFFGTYVAMFNKVLQEFLKMFIAFFCLLVGFTFTFCVLKPDHFGNPLTGFVRVIGMMTGELNIQDVLNSDQSKGLLLQYTLLGIVWLFMILVTIVLMNLLVGIAVNDVEGLRKTADLSELIQQTKLIYFVELSCFEGYFPSAVKELLRRLLYVWPDSYTVALSVRPLNPHEKRLPKDIMNMAVEIAVRRTQARYKMNAKSPTIDKRLEMLEEHLKTLEEMLAKVSRNLSTLTGVDEVDGEEDTESINDEIESMN</sequence>
<evidence type="ECO:0000259" key="15">
    <source>
        <dbReference type="Pfam" id="PF00520"/>
    </source>
</evidence>
<dbReference type="AlphaFoldDB" id="A0AAN9U0E8"/>
<feature type="transmembrane region" description="Helical" evidence="14">
    <location>
        <begin position="495"/>
        <end position="515"/>
    </location>
</feature>
<dbReference type="InterPro" id="IPR002110">
    <property type="entry name" value="Ankyrin_rpt"/>
</dbReference>
<dbReference type="InterPro" id="IPR052076">
    <property type="entry name" value="TRP_cation_channel"/>
</dbReference>
<evidence type="ECO:0000256" key="3">
    <source>
        <dbReference type="ARBA" id="ARBA00022606"/>
    </source>
</evidence>
<accession>A0AAN9U0E8</accession>
<protein>
    <recommendedName>
        <fullName evidence="15">Ion transport domain-containing protein</fullName>
    </recommendedName>
</protein>
<dbReference type="InterPro" id="IPR005821">
    <property type="entry name" value="Ion_trans_dom"/>
</dbReference>
<feature type="transmembrane region" description="Helical" evidence="14">
    <location>
        <begin position="704"/>
        <end position="723"/>
    </location>
</feature>
<evidence type="ECO:0000256" key="4">
    <source>
        <dbReference type="ARBA" id="ARBA00022692"/>
    </source>
</evidence>
<evidence type="ECO:0000256" key="5">
    <source>
        <dbReference type="ARBA" id="ARBA00022737"/>
    </source>
</evidence>
<dbReference type="Pfam" id="PF13637">
    <property type="entry name" value="Ank_4"/>
    <property type="match status" value="1"/>
</dbReference>
<evidence type="ECO:0000256" key="1">
    <source>
        <dbReference type="ARBA" id="ARBA00004141"/>
    </source>
</evidence>
<feature type="repeat" description="ANK" evidence="12">
    <location>
        <begin position="276"/>
        <end position="308"/>
    </location>
</feature>
<feature type="transmembrane region" description="Helical" evidence="14">
    <location>
        <begin position="633"/>
        <end position="652"/>
    </location>
</feature>
<feature type="domain" description="Ion transport" evidence="15">
    <location>
        <begin position="599"/>
        <end position="797"/>
    </location>
</feature>
<keyword evidence="4 14" id="KW-0812">Transmembrane</keyword>
<evidence type="ECO:0000313" key="16">
    <source>
        <dbReference type="EMBL" id="KAK7602834.1"/>
    </source>
</evidence>
<evidence type="ECO:0000256" key="7">
    <source>
        <dbReference type="ARBA" id="ARBA00023043"/>
    </source>
</evidence>
<keyword evidence="11" id="KW-0407">Ion channel</keyword>
<evidence type="ECO:0000256" key="11">
    <source>
        <dbReference type="ARBA" id="ARBA00023303"/>
    </source>
</evidence>
<proteinExistence type="predicted"/>
<keyword evidence="10" id="KW-0325">Glycoprotein</keyword>
<dbReference type="PANTHER" id="PTHR47143">
    <property type="entry name" value="TRANSIENT RECEPTOR POTENTIAL CATION CHANNEL PROTEIN PAINLESS"/>
    <property type="match status" value="1"/>
</dbReference>
<feature type="repeat" description="ANK" evidence="12">
    <location>
        <begin position="342"/>
        <end position="376"/>
    </location>
</feature>
<dbReference type="Pfam" id="PF00520">
    <property type="entry name" value="Ion_trans"/>
    <property type="match status" value="1"/>
</dbReference>
<dbReference type="SMART" id="SM00248">
    <property type="entry name" value="ANK"/>
    <property type="match status" value="8"/>
</dbReference>
<dbReference type="EMBL" id="JBBCAQ010000007">
    <property type="protein sequence ID" value="KAK7602834.1"/>
    <property type="molecule type" value="Genomic_DNA"/>
</dbReference>
<dbReference type="PANTHER" id="PTHR47143:SF1">
    <property type="entry name" value="ION_TRANS DOMAIN-CONTAINING PROTEIN"/>
    <property type="match status" value="1"/>
</dbReference>
<feature type="repeat" description="ANK" evidence="12">
    <location>
        <begin position="241"/>
        <end position="263"/>
    </location>
</feature>
<keyword evidence="9 14" id="KW-0472">Membrane</keyword>
<keyword evidence="6 14" id="KW-1133">Transmembrane helix</keyword>
<keyword evidence="3" id="KW-0716">Sensory transduction</keyword>
<evidence type="ECO:0000313" key="17">
    <source>
        <dbReference type="Proteomes" id="UP001367676"/>
    </source>
</evidence>
<evidence type="ECO:0000256" key="6">
    <source>
        <dbReference type="ARBA" id="ARBA00022989"/>
    </source>
</evidence>
<dbReference type="PROSITE" id="PS50297">
    <property type="entry name" value="ANK_REP_REGION"/>
    <property type="match status" value="6"/>
</dbReference>
<dbReference type="Proteomes" id="UP001367676">
    <property type="component" value="Unassembled WGS sequence"/>
</dbReference>
<keyword evidence="8" id="KW-0406">Ion transport</keyword>
<feature type="repeat" description="ANK" evidence="12">
    <location>
        <begin position="181"/>
        <end position="213"/>
    </location>
</feature>
<dbReference type="SUPFAM" id="SSF48403">
    <property type="entry name" value="Ankyrin repeat"/>
    <property type="match status" value="1"/>
</dbReference>
<dbReference type="Gene3D" id="1.25.40.20">
    <property type="entry name" value="Ankyrin repeat-containing domain"/>
    <property type="match status" value="1"/>
</dbReference>
<keyword evidence="7 12" id="KW-0040">ANK repeat</keyword>
<comment type="subcellular location">
    <subcellularLocation>
        <location evidence="1">Membrane</location>
        <topology evidence="1">Multi-pass membrane protein</topology>
    </subcellularLocation>
</comment>
<reference evidence="16 17" key="1">
    <citation type="submission" date="2024-03" db="EMBL/GenBank/DDBJ databases">
        <title>Adaptation during the transition from Ophiocordyceps entomopathogen to insect associate is accompanied by gene loss and intensified selection.</title>
        <authorList>
            <person name="Ward C.M."/>
            <person name="Onetto C.A."/>
            <person name="Borneman A.R."/>
        </authorList>
    </citation>
    <scope>NUCLEOTIDE SEQUENCE [LARGE SCALE GENOMIC DNA]</scope>
    <source>
        <strain evidence="16">AWRI1</strain>
        <tissue evidence="16">Single Adult Female</tissue>
    </source>
</reference>
<evidence type="ECO:0000256" key="8">
    <source>
        <dbReference type="ARBA" id="ARBA00023065"/>
    </source>
</evidence>
<gene>
    <name evidence="16" type="ORF">V9T40_006808</name>
</gene>
<evidence type="ECO:0000256" key="13">
    <source>
        <dbReference type="SAM" id="MobiDB-lite"/>
    </source>
</evidence>
<feature type="region of interest" description="Disordered" evidence="13">
    <location>
        <begin position="918"/>
        <end position="937"/>
    </location>
</feature>
<keyword evidence="2" id="KW-0813">Transport</keyword>
<keyword evidence="5" id="KW-0677">Repeat</keyword>
<dbReference type="Pfam" id="PF00023">
    <property type="entry name" value="Ank"/>
    <property type="match status" value="2"/>
</dbReference>
<evidence type="ECO:0000256" key="12">
    <source>
        <dbReference type="PROSITE-ProRule" id="PRU00023"/>
    </source>
</evidence>